<dbReference type="InterPro" id="IPR053167">
    <property type="entry name" value="Spore_coat_component"/>
</dbReference>
<dbReference type="SMART" id="SM00972">
    <property type="entry name" value="SCPU"/>
    <property type="match status" value="1"/>
</dbReference>
<feature type="chain" id="PRO_5047210429" evidence="1">
    <location>
        <begin position="24"/>
        <end position="162"/>
    </location>
</feature>
<keyword evidence="4" id="KW-1185">Reference proteome</keyword>
<protein>
    <submittedName>
        <fullName evidence="3">Spore coat protein U domain-containing protein</fullName>
    </submittedName>
</protein>
<keyword evidence="3" id="KW-0946">Virion</keyword>
<evidence type="ECO:0000313" key="3">
    <source>
        <dbReference type="EMBL" id="MBF6023332.1"/>
    </source>
</evidence>
<comment type="caution">
    <text evidence="3">The sequence shown here is derived from an EMBL/GenBank/DDBJ whole genome shotgun (WGS) entry which is preliminary data.</text>
</comment>
<dbReference type="Proteomes" id="UP001429984">
    <property type="component" value="Unassembled WGS sequence"/>
</dbReference>
<keyword evidence="1" id="KW-0732">Signal</keyword>
<organism evidence="3 4">
    <name type="scientific">Lysobacter niastensis</name>
    <dbReference type="NCBI Taxonomy" id="380629"/>
    <lineage>
        <taxon>Bacteria</taxon>
        <taxon>Pseudomonadati</taxon>
        <taxon>Pseudomonadota</taxon>
        <taxon>Gammaproteobacteria</taxon>
        <taxon>Lysobacterales</taxon>
        <taxon>Lysobacteraceae</taxon>
        <taxon>Lysobacter</taxon>
    </lineage>
</organism>
<proteinExistence type="predicted"/>
<accession>A0ABS0B6M4</accession>
<feature type="signal peptide" evidence="1">
    <location>
        <begin position="1"/>
        <end position="23"/>
    </location>
</feature>
<keyword evidence="3" id="KW-0167">Capsid protein</keyword>
<reference evidence="3 4" key="1">
    <citation type="submission" date="2020-11" db="EMBL/GenBank/DDBJ databases">
        <title>Draft Genome Sequence and Secondary Metabolite Biosynthetic Potential of the Lysobacter niastensis Type strain DSM 18481.</title>
        <authorList>
            <person name="Turrini P."/>
            <person name="Artuso I."/>
            <person name="Tescari M."/>
            <person name="Lugli G.A."/>
            <person name="Frangipani E."/>
            <person name="Ventura M."/>
            <person name="Visca P."/>
        </authorList>
    </citation>
    <scope>NUCLEOTIDE SEQUENCE [LARGE SCALE GENOMIC DNA]</scope>
    <source>
        <strain evidence="3 4">DSM 18481</strain>
    </source>
</reference>
<dbReference type="Pfam" id="PF05229">
    <property type="entry name" value="SCPU"/>
    <property type="match status" value="1"/>
</dbReference>
<evidence type="ECO:0000259" key="2">
    <source>
        <dbReference type="Pfam" id="PF05229"/>
    </source>
</evidence>
<gene>
    <name evidence="3" type="ORF">IU514_04730</name>
</gene>
<dbReference type="InterPro" id="IPR007893">
    <property type="entry name" value="Spore_coat_U/FanG"/>
</dbReference>
<sequence>MSTRLNCTAFGLALLAASPLACAAESAVMEVTLSIENSCGITAQPLSFGRSQDLSRNLDAESSVSVACSSRGPIQIAFDMGAGNGATVDARKLSFGAETVSYSLFLDSSRSTVLGDGSIGNIISATSSGGIDVFPIYGRVFGGQGVKPVGAYADVVTATLTF</sequence>
<evidence type="ECO:0000313" key="4">
    <source>
        <dbReference type="Proteomes" id="UP001429984"/>
    </source>
</evidence>
<name>A0ABS0B6M4_9GAMM</name>
<dbReference type="EMBL" id="JADLZT010000002">
    <property type="protein sequence ID" value="MBF6023332.1"/>
    <property type="molecule type" value="Genomic_DNA"/>
</dbReference>
<dbReference type="PANTHER" id="PTHR37089">
    <property type="entry name" value="PROTEIN U-RELATED"/>
    <property type="match status" value="1"/>
</dbReference>
<feature type="domain" description="Spore coat protein U/FanG" evidence="2">
    <location>
        <begin position="27"/>
        <end position="159"/>
    </location>
</feature>
<dbReference type="RefSeq" id="WP_194929919.1">
    <property type="nucleotide sequence ID" value="NZ_JADLZT010000002.1"/>
</dbReference>
<evidence type="ECO:0000256" key="1">
    <source>
        <dbReference type="SAM" id="SignalP"/>
    </source>
</evidence>